<evidence type="ECO:0000313" key="2">
    <source>
        <dbReference type="EMBL" id="EAV41710.1"/>
    </source>
</evidence>
<keyword evidence="1" id="KW-1133">Transmembrane helix</keyword>
<evidence type="ECO:0000313" key="3">
    <source>
        <dbReference type="Proteomes" id="UP000004848"/>
    </source>
</evidence>
<evidence type="ECO:0000256" key="1">
    <source>
        <dbReference type="SAM" id="Phobius"/>
    </source>
</evidence>
<feature type="transmembrane region" description="Helical" evidence="1">
    <location>
        <begin position="45"/>
        <end position="64"/>
    </location>
</feature>
<comment type="caution">
    <text evidence="2">The sequence shown here is derived from an EMBL/GenBank/DDBJ whole genome shotgun (WGS) entry which is preliminary data.</text>
</comment>
<gene>
    <name evidence="2" type="ORF">SIAM614_26286</name>
</gene>
<proteinExistence type="predicted"/>
<dbReference type="AlphaFoldDB" id="A0NZZ3"/>
<keyword evidence="1" id="KW-0472">Membrane</keyword>
<organism evidence="2 3">
    <name type="scientific">Roseibium aggregatum (strain ATCC 25650 / DSM 13394 / JCM 20685 / NBRC 16684 / NCIMB 2208 / IAM 12614 / B1)</name>
    <name type="common">Stappia aggregata</name>
    <dbReference type="NCBI Taxonomy" id="384765"/>
    <lineage>
        <taxon>Bacteria</taxon>
        <taxon>Pseudomonadati</taxon>
        <taxon>Pseudomonadota</taxon>
        <taxon>Alphaproteobacteria</taxon>
        <taxon>Hyphomicrobiales</taxon>
        <taxon>Stappiaceae</taxon>
        <taxon>Roseibium</taxon>
    </lineage>
</organism>
<dbReference type="EMBL" id="AAUW01000019">
    <property type="protein sequence ID" value="EAV41710.1"/>
    <property type="molecule type" value="Genomic_DNA"/>
</dbReference>
<keyword evidence="1" id="KW-0812">Transmembrane</keyword>
<reference evidence="2 3" key="1">
    <citation type="submission" date="2006-05" db="EMBL/GenBank/DDBJ databases">
        <authorList>
            <person name="King G."/>
            <person name="Ferriera S."/>
            <person name="Johnson J."/>
            <person name="Kravitz S."/>
            <person name="Beeson K."/>
            <person name="Sutton G."/>
            <person name="Rogers Y.-H."/>
            <person name="Friedman R."/>
            <person name="Frazier M."/>
            <person name="Venter J.C."/>
        </authorList>
    </citation>
    <scope>NUCLEOTIDE SEQUENCE [LARGE SCALE GENOMIC DNA]</scope>
    <source>
        <strain evidence="3">ATCC 25650 / DSM 13394 / JCM 20685 / NBRC 16684 / NCIMB 2208 / IAM 12614 / B1</strain>
    </source>
</reference>
<dbReference type="Proteomes" id="UP000004848">
    <property type="component" value="Unassembled WGS sequence"/>
</dbReference>
<sequence length="76" mass="8349">MTGQFFKPQAVCLSLFLQSLDMEFGVAVAAAYADFRMQSSADAMGPFGSAVFVKILLTTMNLPLHARVFDQKSNRI</sequence>
<name>A0NZZ3_ROSAI</name>
<protein>
    <submittedName>
        <fullName evidence="2">Uncharacterized protein</fullName>
    </submittedName>
</protein>
<accession>A0NZZ3</accession>